<feature type="transmembrane region" description="Helical" evidence="2">
    <location>
        <begin position="133"/>
        <end position="154"/>
    </location>
</feature>
<dbReference type="RefSeq" id="WP_370396242.1">
    <property type="nucleotide sequence ID" value="NZ_JALBUT010000001.1"/>
</dbReference>
<feature type="region of interest" description="Disordered" evidence="1">
    <location>
        <begin position="77"/>
        <end position="125"/>
    </location>
</feature>
<proteinExistence type="predicted"/>
<dbReference type="EMBL" id="JALBUT010000001">
    <property type="protein sequence ID" value="MDX8414795.1"/>
    <property type="molecule type" value="Genomic_DNA"/>
</dbReference>
<evidence type="ECO:0000256" key="1">
    <source>
        <dbReference type="SAM" id="MobiDB-lite"/>
    </source>
</evidence>
<keyword evidence="4" id="KW-1185">Reference proteome</keyword>
<keyword evidence="2" id="KW-0472">Membrane</keyword>
<sequence length="259" mass="28711">MKNLGETLKQARANKGVELRDVSDATKIRIDFLAKMEEGDFNFDLPEIYKRGFLRLYAAYLGLDTKAIMADYYASTGGRHSDKESQRAQNAKKQFLGELDEESTSSSPENRYDEEPNSDLPPDGISADDKSKYLKIGAIVACVIAAIILIVAAVSKLTSNPETPTIAQGLEIPECVITIKALTDTSYKLTPESNPNYTYHKGEVRAGDVKTFNVKEALIIQPLPGKIGDLHIERNGQHLDYARLIPHPAPKYRIAMPKQ</sequence>
<dbReference type="SUPFAM" id="SSF47413">
    <property type="entry name" value="lambda repressor-like DNA-binding domains"/>
    <property type="match status" value="1"/>
</dbReference>
<keyword evidence="2" id="KW-1133">Transmembrane helix</keyword>
<evidence type="ECO:0000256" key="2">
    <source>
        <dbReference type="SAM" id="Phobius"/>
    </source>
</evidence>
<comment type="caution">
    <text evidence="3">The sequence shown here is derived from an EMBL/GenBank/DDBJ whole genome shotgun (WGS) entry which is preliminary data.</text>
</comment>
<dbReference type="PANTHER" id="PTHR34475:SF1">
    <property type="entry name" value="CYTOSKELETON PROTEIN RODZ"/>
    <property type="match status" value="1"/>
</dbReference>
<dbReference type="Proteomes" id="UP001275932">
    <property type="component" value="Unassembled WGS sequence"/>
</dbReference>
<accession>A0ABU4WE05</accession>
<dbReference type="InterPro" id="IPR010982">
    <property type="entry name" value="Lambda_DNA-bd_dom_sf"/>
</dbReference>
<evidence type="ECO:0000313" key="3">
    <source>
        <dbReference type="EMBL" id="MDX8414795.1"/>
    </source>
</evidence>
<name>A0ABU4WE05_9BACT</name>
<evidence type="ECO:0000313" key="4">
    <source>
        <dbReference type="Proteomes" id="UP001275932"/>
    </source>
</evidence>
<reference evidence="3 4" key="1">
    <citation type="submission" date="2022-03" db="EMBL/GenBank/DDBJ databases">
        <title>Novel taxa within the pig intestine.</title>
        <authorList>
            <person name="Wylensek D."/>
            <person name="Bishof K."/>
            <person name="Afrizal A."/>
            <person name="Clavel T."/>
        </authorList>
    </citation>
    <scope>NUCLEOTIDE SEQUENCE [LARGE SCALE GENOMIC DNA]</scope>
    <source>
        <strain evidence="3 4">CLA-KB-P66</strain>
    </source>
</reference>
<dbReference type="Pfam" id="PF13413">
    <property type="entry name" value="HTH_25"/>
    <property type="match status" value="1"/>
</dbReference>
<dbReference type="Gene3D" id="1.10.260.40">
    <property type="entry name" value="lambda repressor-like DNA-binding domains"/>
    <property type="match status" value="1"/>
</dbReference>
<gene>
    <name evidence="3" type="ORF">MOX91_01160</name>
</gene>
<organism evidence="3 4">
    <name type="scientific">Intestinicryptomonas porci</name>
    <dbReference type="NCBI Taxonomy" id="2926320"/>
    <lineage>
        <taxon>Bacteria</taxon>
        <taxon>Pseudomonadati</taxon>
        <taxon>Verrucomicrobiota</taxon>
        <taxon>Opitutia</taxon>
        <taxon>Opitutales</taxon>
        <taxon>Intestinicryptomonaceae</taxon>
        <taxon>Intestinicryptomonas</taxon>
    </lineage>
</organism>
<keyword evidence="2" id="KW-0812">Transmembrane</keyword>
<dbReference type="InterPro" id="IPR050400">
    <property type="entry name" value="Bact_Cytoskel_RodZ"/>
</dbReference>
<dbReference type="PANTHER" id="PTHR34475">
    <property type="match status" value="1"/>
</dbReference>
<protein>
    <submittedName>
        <fullName evidence="3">Helix-turn-helix domain-containing protein</fullName>
    </submittedName>
</protein>